<dbReference type="Proteomes" id="UP000318962">
    <property type="component" value="Unassembled WGS sequence"/>
</dbReference>
<dbReference type="InterPro" id="IPR009663">
    <property type="entry name" value="PAP_PilO"/>
</dbReference>
<gene>
    <name evidence="1" type="ORF">FG699_003320</name>
</gene>
<dbReference type="AlphaFoldDB" id="A0A500PD50"/>
<accession>A0A500PD50</accession>
<dbReference type="Pfam" id="PF06864">
    <property type="entry name" value="PAP_PilO"/>
    <property type="match status" value="1"/>
</dbReference>
<dbReference type="RefSeq" id="WP_140238286.1">
    <property type="nucleotide sequence ID" value="NZ_VCSM02000001.1"/>
</dbReference>
<sequence length="426" mass="47440">MAEIPLSGKSRTQVLRWQRQCWVVGLRWEEKQKSVRSVRRPLVQRRGVLNVMLTVKQGKSRLTAQGQIEAGSRHQKLYSLAALFSQQCTPNGYGVYQLDDGRQVFLATVKGMPSPMADVTGTPEQIIRAQELFLSFNPAPEDGWTIPSTPAQPLSWETLVGRVTPAQFRFARVTGVSNPVRTYGAGVLSLAALLGGVVWWSRSPEPPVAPVVPAQAEDVFKKAPEPVYLPHPWAEMPVAADFLTRCQRWRALVPVSLDRWRLERVRCSAEGLETVYQRQPGGTAARFAERVKQVFNRTPVFNLVAGGNEGVVFIPWAKFTLQDEAAPDAGTQLMQAVSWFQTRQVSFSLSEVKTPPAMPGDGAGSDAPQPIQDWHEYTFSITDKHMPEWILQGLAMQGVRLSSVAYTLSPQGQFTYQIEGHLYARD</sequence>
<protein>
    <submittedName>
        <fullName evidence="1">Pilus assembly protein</fullName>
    </submittedName>
</protein>
<evidence type="ECO:0000313" key="2">
    <source>
        <dbReference type="Proteomes" id="UP000318962"/>
    </source>
</evidence>
<dbReference type="EMBL" id="VCUZ02000001">
    <property type="protein sequence ID" value="TRD77318.1"/>
    <property type="molecule type" value="Genomic_DNA"/>
</dbReference>
<reference evidence="1 2" key="1">
    <citation type="journal article" date="2019" name="Appl. Environ. Microbiol.">
        <title>Clinically Unreported Salmonellosis Outbreak Detected via Comparative Genomic Analysis of Municipal Wastewater Salmonella Isolates.</title>
        <authorList>
            <person name="Diemert S."/>
            <person name="Yan T."/>
        </authorList>
    </citation>
    <scope>NUCLEOTIDE SEQUENCE [LARGE SCALE GENOMIC DNA]</scope>
    <source>
        <strain evidence="1 2">HIY0178</strain>
    </source>
</reference>
<organism evidence="1 2">
    <name type="scientific">Salmonella muenchen</name>
    <dbReference type="NCBI Taxonomy" id="596"/>
    <lineage>
        <taxon>Bacteria</taxon>
        <taxon>Pseudomonadati</taxon>
        <taxon>Pseudomonadota</taxon>
        <taxon>Gammaproteobacteria</taxon>
        <taxon>Enterobacterales</taxon>
        <taxon>Enterobacteriaceae</taxon>
        <taxon>Salmonella</taxon>
    </lineage>
</organism>
<name>A0A500PD50_SALMU</name>
<proteinExistence type="predicted"/>
<comment type="caution">
    <text evidence="1">The sequence shown here is derived from an EMBL/GenBank/DDBJ whole genome shotgun (WGS) entry which is preliminary data.</text>
</comment>
<evidence type="ECO:0000313" key="1">
    <source>
        <dbReference type="EMBL" id="TRD77318.1"/>
    </source>
</evidence>